<accession>A0A8J3L467</accession>
<name>A0A8J3L467_9ACTN</name>
<keyword evidence="3" id="KW-1185">Reference proteome</keyword>
<dbReference type="Proteomes" id="UP000630887">
    <property type="component" value="Unassembled WGS sequence"/>
</dbReference>
<protein>
    <submittedName>
        <fullName evidence="2">Uncharacterized protein</fullName>
    </submittedName>
</protein>
<organism evidence="2 3">
    <name type="scientific">Catellatospora coxensis</name>
    <dbReference type="NCBI Taxonomy" id="310354"/>
    <lineage>
        <taxon>Bacteria</taxon>
        <taxon>Bacillati</taxon>
        <taxon>Actinomycetota</taxon>
        <taxon>Actinomycetes</taxon>
        <taxon>Micromonosporales</taxon>
        <taxon>Micromonosporaceae</taxon>
        <taxon>Catellatospora</taxon>
    </lineage>
</organism>
<evidence type="ECO:0000313" key="2">
    <source>
        <dbReference type="EMBL" id="GIG07480.1"/>
    </source>
</evidence>
<feature type="chain" id="PRO_5038733979" evidence="1">
    <location>
        <begin position="23"/>
        <end position="189"/>
    </location>
</feature>
<comment type="caution">
    <text evidence="2">The sequence shown here is derived from an EMBL/GenBank/DDBJ whole genome shotgun (WGS) entry which is preliminary data.</text>
</comment>
<sequence>MKLLRRLGSALFVLAALATAQAVQTAEPTLNHARRPFPVIGEVGEDVAARTFTARVQQVRCAAALKIGEHVLDTQGVWIVAKLRVGARSEPTSIAYAAARDSADRVYQTTDRISLDLVTGGLTMQPGLPYEGEIAIEVPTASAGSLTLLLADNSFDQRLDSMTEIRLSISDGSACSAEPTTVLLPKAVS</sequence>
<reference evidence="2 3" key="1">
    <citation type="submission" date="2021-01" db="EMBL/GenBank/DDBJ databases">
        <title>Whole genome shotgun sequence of Catellatospora coxensis NBRC 107359.</title>
        <authorList>
            <person name="Komaki H."/>
            <person name="Tamura T."/>
        </authorList>
    </citation>
    <scope>NUCLEOTIDE SEQUENCE [LARGE SCALE GENOMIC DNA]</scope>
    <source>
        <strain evidence="2 3">NBRC 107359</strain>
    </source>
</reference>
<feature type="signal peptide" evidence="1">
    <location>
        <begin position="1"/>
        <end position="22"/>
    </location>
</feature>
<dbReference type="EMBL" id="BONI01000035">
    <property type="protein sequence ID" value="GIG07480.1"/>
    <property type="molecule type" value="Genomic_DNA"/>
</dbReference>
<evidence type="ECO:0000313" key="3">
    <source>
        <dbReference type="Proteomes" id="UP000630887"/>
    </source>
</evidence>
<dbReference type="RefSeq" id="WP_203693825.1">
    <property type="nucleotide sequence ID" value="NZ_BAAALC010000050.1"/>
</dbReference>
<keyword evidence="1" id="KW-0732">Signal</keyword>
<evidence type="ECO:0000256" key="1">
    <source>
        <dbReference type="SAM" id="SignalP"/>
    </source>
</evidence>
<gene>
    <name evidence="2" type="ORF">Cco03nite_41800</name>
</gene>
<proteinExistence type="predicted"/>
<dbReference type="AlphaFoldDB" id="A0A8J3L467"/>